<sequence>MNRYKKYRSLLERLTDSIRNTPTILGPRPSLWGHEPAIRRILKGRIVGAGGSPYYLKRFRVGGRYSWRVAILLAGWGGILGGVGGRKIGGPTRGPYSSIGGMVGSWERCPRGNRKGGRS</sequence>
<keyword evidence="1" id="KW-0472">Membrane</keyword>
<dbReference type="Proteomes" id="UP001234787">
    <property type="component" value="Unassembled WGS sequence"/>
</dbReference>
<evidence type="ECO:0000313" key="3">
    <source>
        <dbReference type="Proteomes" id="UP001234787"/>
    </source>
</evidence>
<reference evidence="2" key="1">
    <citation type="submission" date="2022-12" db="EMBL/GenBank/DDBJ databases">
        <title>Chromosome-Level Genome Assembly of Japanese Cedar (Cryptomeriajaponica D. Don).</title>
        <authorList>
            <person name="Fujino T."/>
            <person name="Yamaguchi K."/>
            <person name="Yokoyama T."/>
            <person name="Hamanaka T."/>
            <person name="Harazono Y."/>
            <person name="Kamada H."/>
            <person name="Kobayashi W."/>
            <person name="Ujino-Ihara T."/>
            <person name="Uchiyama K."/>
            <person name="Matsumoto A."/>
            <person name="Izuno A."/>
            <person name="Tsumura Y."/>
            <person name="Toyoda A."/>
            <person name="Shigenobu S."/>
            <person name="Moriguchi Y."/>
            <person name="Ueno S."/>
            <person name="Kasahara M."/>
        </authorList>
    </citation>
    <scope>NUCLEOTIDE SEQUENCE</scope>
</reference>
<comment type="caution">
    <text evidence="2">The sequence shown here is derived from an EMBL/GenBank/DDBJ whole genome shotgun (WGS) entry which is preliminary data.</text>
</comment>
<evidence type="ECO:0000313" key="2">
    <source>
        <dbReference type="EMBL" id="GLJ56553.1"/>
    </source>
</evidence>
<evidence type="ECO:0000256" key="1">
    <source>
        <dbReference type="SAM" id="Phobius"/>
    </source>
</evidence>
<gene>
    <name evidence="2" type="ORF">SUGI_1227930</name>
</gene>
<feature type="transmembrane region" description="Helical" evidence="1">
    <location>
        <begin position="65"/>
        <end position="85"/>
    </location>
</feature>
<keyword evidence="1" id="KW-1133">Transmembrane helix</keyword>
<protein>
    <submittedName>
        <fullName evidence="2">Uncharacterized protein</fullName>
    </submittedName>
</protein>
<keyword evidence="1" id="KW-0812">Transmembrane</keyword>
<name>A0AAD3NP47_CRYJA</name>
<organism evidence="2 3">
    <name type="scientific">Cryptomeria japonica</name>
    <name type="common">Japanese cedar</name>
    <name type="synonym">Cupressus japonica</name>
    <dbReference type="NCBI Taxonomy" id="3369"/>
    <lineage>
        <taxon>Eukaryota</taxon>
        <taxon>Viridiplantae</taxon>
        <taxon>Streptophyta</taxon>
        <taxon>Embryophyta</taxon>
        <taxon>Tracheophyta</taxon>
        <taxon>Spermatophyta</taxon>
        <taxon>Pinopsida</taxon>
        <taxon>Pinidae</taxon>
        <taxon>Conifers II</taxon>
        <taxon>Cupressales</taxon>
        <taxon>Cupressaceae</taxon>
        <taxon>Cryptomeria</taxon>
    </lineage>
</organism>
<dbReference type="EMBL" id="BSEH01000022">
    <property type="protein sequence ID" value="GLJ56553.1"/>
    <property type="molecule type" value="Genomic_DNA"/>
</dbReference>
<dbReference type="AlphaFoldDB" id="A0AAD3NP47"/>
<keyword evidence="3" id="KW-1185">Reference proteome</keyword>
<accession>A0AAD3NP47</accession>
<proteinExistence type="predicted"/>